<comment type="caution">
    <text evidence="2">The sequence shown here is derived from an EMBL/GenBank/DDBJ whole genome shotgun (WGS) entry which is preliminary data.</text>
</comment>
<accession>A0AAV7WXS8</accession>
<feature type="region of interest" description="Disordered" evidence="1">
    <location>
        <begin position="59"/>
        <end position="79"/>
    </location>
</feature>
<proteinExistence type="predicted"/>
<evidence type="ECO:0000256" key="1">
    <source>
        <dbReference type="SAM" id="MobiDB-lite"/>
    </source>
</evidence>
<evidence type="ECO:0000313" key="3">
    <source>
        <dbReference type="Proteomes" id="UP001066276"/>
    </source>
</evidence>
<feature type="compositionally biased region" description="Low complexity" evidence="1">
    <location>
        <begin position="60"/>
        <end position="75"/>
    </location>
</feature>
<dbReference type="AlphaFoldDB" id="A0AAV7WXS8"/>
<gene>
    <name evidence="2" type="ORF">NDU88_006499</name>
</gene>
<sequence>MEPELLSTVSAIPQLKLLQQSPQGRCISNCTVSHDPPLIDLSDTWATVSLTEPVACEEYTNTTQPSNTNTTQGGNEYSENPAAILKQCITSSSSSLAEMEAHPSSNPRRSSALVKQDQATGTVSGCLEEAKAQADPSLEAKLKEDRSVSGETGASRQALISTMDAMSAAI</sequence>
<keyword evidence="3" id="KW-1185">Reference proteome</keyword>
<reference evidence="2" key="1">
    <citation type="journal article" date="2022" name="bioRxiv">
        <title>Sequencing and chromosome-scale assembly of the giantPleurodeles waltlgenome.</title>
        <authorList>
            <person name="Brown T."/>
            <person name="Elewa A."/>
            <person name="Iarovenko S."/>
            <person name="Subramanian E."/>
            <person name="Araus A.J."/>
            <person name="Petzold A."/>
            <person name="Susuki M."/>
            <person name="Suzuki K.-i.T."/>
            <person name="Hayashi T."/>
            <person name="Toyoda A."/>
            <person name="Oliveira C."/>
            <person name="Osipova E."/>
            <person name="Leigh N.D."/>
            <person name="Simon A."/>
            <person name="Yun M.H."/>
        </authorList>
    </citation>
    <scope>NUCLEOTIDE SEQUENCE</scope>
    <source>
        <strain evidence="2">20211129_DDA</strain>
        <tissue evidence="2">Liver</tissue>
    </source>
</reference>
<dbReference type="EMBL" id="JANPWB010000001">
    <property type="protein sequence ID" value="KAJ1218928.1"/>
    <property type="molecule type" value="Genomic_DNA"/>
</dbReference>
<evidence type="ECO:0000313" key="2">
    <source>
        <dbReference type="EMBL" id="KAJ1218928.1"/>
    </source>
</evidence>
<feature type="compositionally biased region" description="Basic and acidic residues" evidence="1">
    <location>
        <begin position="128"/>
        <end position="148"/>
    </location>
</feature>
<organism evidence="2 3">
    <name type="scientific">Pleurodeles waltl</name>
    <name type="common">Iberian ribbed newt</name>
    <dbReference type="NCBI Taxonomy" id="8319"/>
    <lineage>
        <taxon>Eukaryota</taxon>
        <taxon>Metazoa</taxon>
        <taxon>Chordata</taxon>
        <taxon>Craniata</taxon>
        <taxon>Vertebrata</taxon>
        <taxon>Euteleostomi</taxon>
        <taxon>Amphibia</taxon>
        <taxon>Batrachia</taxon>
        <taxon>Caudata</taxon>
        <taxon>Salamandroidea</taxon>
        <taxon>Salamandridae</taxon>
        <taxon>Pleurodelinae</taxon>
        <taxon>Pleurodeles</taxon>
    </lineage>
</organism>
<feature type="region of interest" description="Disordered" evidence="1">
    <location>
        <begin position="94"/>
        <end position="156"/>
    </location>
</feature>
<protein>
    <submittedName>
        <fullName evidence="2">Uncharacterized protein</fullName>
    </submittedName>
</protein>
<dbReference type="Proteomes" id="UP001066276">
    <property type="component" value="Chromosome 1_1"/>
</dbReference>
<name>A0AAV7WXS8_PLEWA</name>